<name>Q222J5_ALBFT</name>
<dbReference type="Pfam" id="PF00440">
    <property type="entry name" value="TetR_N"/>
    <property type="match status" value="1"/>
</dbReference>
<accession>Q222J5</accession>
<dbReference type="KEGG" id="rfr:Rfer_0303"/>
<dbReference type="AlphaFoldDB" id="Q222J5"/>
<dbReference type="eggNOG" id="COG1309">
    <property type="taxonomic scope" value="Bacteria"/>
</dbReference>
<protein>
    <submittedName>
        <fullName evidence="6">Transcriptional regulator, TetR family</fullName>
    </submittedName>
</protein>
<dbReference type="PRINTS" id="PR00455">
    <property type="entry name" value="HTHTETR"/>
</dbReference>
<evidence type="ECO:0000256" key="3">
    <source>
        <dbReference type="ARBA" id="ARBA00023163"/>
    </source>
</evidence>
<feature type="DNA-binding region" description="H-T-H motif" evidence="4">
    <location>
        <begin position="64"/>
        <end position="83"/>
    </location>
</feature>
<dbReference type="Pfam" id="PF21993">
    <property type="entry name" value="TetR_C_13_2"/>
    <property type="match status" value="1"/>
</dbReference>
<dbReference type="STRING" id="338969.Rfer_0303"/>
<dbReference type="PROSITE" id="PS50977">
    <property type="entry name" value="HTH_TETR_2"/>
    <property type="match status" value="1"/>
</dbReference>
<dbReference type="Gene3D" id="1.10.10.60">
    <property type="entry name" value="Homeodomain-like"/>
    <property type="match status" value="1"/>
</dbReference>
<dbReference type="InterPro" id="IPR001647">
    <property type="entry name" value="HTH_TetR"/>
</dbReference>
<dbReference type="EMBL" id="CP000267">
    <property type="protein sequence ID" value="ABD68058.1"/>
    <property type="molecule type" value="Genomic_DNA"/>
</dbReference>
<evidence type="ECO:0000313" key="7">
    <source>
        <dbReference type="Proteomes" id="UP000008332"/>
    </source>
</evidence>
<evidence type="ECO:0000256" key="4">
    <source>
        <dbReference type="PROSITE-ProRule" id="PRU00335"/>
    </source>
</evidence>
<dbReference type="SUPFAM" id="SSF46689">
    <property type="entry name" value="Homeodomain-like"/>
    <property type="match status" value="1"/>
</dbReference>
<dbReference type="InterPro" id="IPR054156">
    <property type="entry name" value="YxaF_TetR_C"/>
</dbReference>
<dbReference type="InterPro" id="IPR009057">
    <property type="entry name" value="Homeodomain-like_sf"/>
</dbReference>
<organism evidence="6 7">
    <name type="scientific">Albidiferax ferrireducens (strain ATCC BAA-621 / DSM 15236 / T118)</name>
    <name type="common">Rhodoferax ferrireducens</name>
    <dbReference type="NCBI Taxonomy" id="338969"/>
    <lineage>
        <taxon>Bacteria</taxon>
        <taxon>Pseudomonadati</taxon>
        <taxon>Pseudomonadota</taxon>
        <taxon>Betaproteobacteria</taxon>
        <taxon>Burkholderiales</taxon>
        <taxon>Comamonadaceae</taxon>
        <taxon>Rhodoferax</taxon>
    </lineage>
</organism>
<dbReference type="HOGENOM" id="CLU_069356_28_2_4"/>
<evidence type="ECO:0000259" key="5">
    <source>
        <dbReference type="PROSITE" id="PS50977"/>
    </source>
</evidence>
<dbReference type="Proteomes" id="UP000008332">
    <property type="component" value="Chromosome"/>
</dbReference>
<keyword evidence="3" id="KW-0804">Transcription</keyword>
<evidence type="ECO:0000313" key="6">
    <source>
        <dbReference type="EMBL" id="ABD68058.1"/>
    </source>
</evidence>
<dbReference type="PANTHER" id="PTHR47506:SF7">
    <property type="entry name" value="TRANSCRIPTIONAL REGULATORY PROTEIN"/>
    <property type="match status" value="1"/>
</dbReference>
<dbReference type="InterPro" id="IPR036271">
    <property type="entry name" value="Tet_transcr_reg_TetR-rel_C_sf"/>
</dbReference>
<dbReference type="PANTHER" id="PTHR47506">
    <property type="entry name" value="TRANSCRIPTIONAL REGULATORY PROTEIN"/>
    <property type="match status" value="1"/>
</dbReference>
<keyword evidence="1" id="KW-0805">Transcription regulation</keyword>
<keyword evidence="7" id="KW-1185">Reference proteome</keyword>
<dbReference type="GO" id="GO:0003677">
    <property type="term" value="F:DNA binding"/>
    <property type="evidence" value="ECO:0007669"/>
    <property type="project" value="UniProtKB-UniRule"/>
</dbReference>
<dbReference type="Gene3D" id="1.10.357.10">
    <property type="entry name" value="Tetracycline Repressor, domain 2"/>
    <property type="match status" value="1"/>
</dbReference>
<reference evidence="7" key="1">
    <citation type="submission" date="2006-02" db="EMBL/GenBank/DDBJ databases">
        <title>Complete sequence of chromosome of Rhodoferax ferrireducens DSM 15236.</title>
        <authorList>
            <person name="Copeland A."/>
            <person name="Lucas S."/>
            <person name="Lapidus A."/>
            <person name="Barry K."/>
            <person name="Detter J.C."/>
            <person name="Glavina del Rio T."/>
            <person name="Hammon N."/>
            <person name="Israni S."/>
            <person name="Pitluck S."/>
            <person name="Brettin T."/>
            <person name="Bruce D."/>
            <person name="Han C."/>
            <person name="Tapia R."/>
            <person name="Gilna P."/>
            <person name="Kiss H."/>
            <person name="Schmutz J."/>
            <person name="Larimer F."/>
            <person name="Land M."/>
            <person name="Kyrpides N."/>
            <person name="Ivanova N."/>
            <person name="Richardson P."/>
        </authorList>
    </citation>
    <scope>NUCLEOTIDE SEQUENCE [LARGE SCALE GENOMIC DNA]</scope>
    <source>
        <strain evidence="7">ATCC BAA-621 / DSM 15236 / T118</strain>
    </source>
</reference>
<feature type="domain" description="HTH tetR-type" evidence="5">
    <location>
        <begin position="41"/>
        <end position="101"/>
    </location>
</feature>
<dbReference type="SUPFAM" id="SSF48498">
    <property type="entry name" value="Tetracyclin repressor-like, C-terminal domain"/>
    <property type="match status" value="1"/>
</dbReference>
<evidence type="ECO:0000256" key="2">
    <source>
        <dbReference type="ARBA" id="ARBA00023125"/>
    </source>
</evidence>
<gene>
    <name evidence="6" type="ordered locus">Rfer_0303</name>
</gene>
<sequence length="228" mass="24486">MWPAYWYCRHALISLLHAGINCCMMLVMRNSPSNIRTAAKEASHERIVDAAARAIRRSGYDGTGVADIMKEAGLTHGAFYAHFASREAMLAEAADRAGAEANAAAASVIAAVPPERALQALMQVYLSKEHLESIETGCPISALGSEMPRQSPEVRRAATRRIKEMVDLVARQFPDWGQPGAHERALVTVATMVGTLMLARAVNDSALSDALRSATLKSLSLAKPASTD</sequence>
<evidence type="ECO:0000256" key="1">
    <source>
        <dbReference type="ARBA" id="ARBA00023015"/>
    </source>
</evidence>
<proteinExistence type="predicted"/>
<keyword evidence="2 4" id="KW-0238">DNA-binding</keyword>